<evidence type="ECO:0000313" key="2">
    <source>
        <dbReference type="EMBL" id="POR36605.1"/>
    </source>
</evidence>
<gene>
    <name evidence="2" type="ORF">TPAR_03200</name>
</gene>
<dbReference type="AlphaFoldDB" id="A0A2S4L2E0"/>
<accession>A0A2S4L2E0</accession>
<dbReference type="GO" id="GO:0005737">
    <property type="term" value="C:cytoplasm"/>
    <property type="evidence" value="ECO:0007669"/>
    <property type="project" value="TreeGrafter"/>
</dbReference>
<evidence type="ECO:0000313" key="3">
    <source>
        <dbReference type="Proteomes" id="UP000237481"/>
    </source>
</evidence>
<dbReference type="GO" id="GO:0070372">
    <property type="term" value="P:regulation of ERK1 and ERK2 cascade"/>
    <property type="evidence" value="ECO:0007669"/>
    <property type="project" value="TreeGrafter"/>
</dbReference>
<name>A0A2S4L2E0_9HYPO</name>
<sequence length="354" mass="38124">MNYNIDDDEDMDSPTPAAGRKPERSTPVSPDAVRAAPYSYRAPSPPFIHVPIAQRPAGGGLDLMPSLEHADPTQLTAADLAIITGNATQVARDRATTWTYEQRREAQPILDFLYLGPTSVLRDHAFLTAEGITMVLVTRDARMAGGRILSLERATAAVGIRPVVVDIDGPQGMVRAFPEVVRLINDHLLALYHAQAPERSQQGQQLAKPAAGLRRGKVLVVCESGNDRSAGIVAAYIMAMFGKSMVPTIQFICVQRFCCSFDEDVKRTLQTWEDILKARHAVAQHSQAGAHGQSGGAAQSGPATGAGVRAKRGVDDMMDLDQDAASGKQPRPATDLDRFTDRDAFAPFKDTGPS</sequence>
<feature type="region of interest" description="Disordered" evidence="1">
    <location>
        <begin position="286"/>
        <end position="354"/>
    </location>
</feature>
<comment type="caution">
    <text evidence="2">The sequence shown here is derived from an EMBL/GenBank/DDBJ whole genome shotgun (WGS) entry which is preliminary data.</text>
</comment>
<proteinExistence type="predicted"/>
<feature type="compositionally biased region" description="Basic and acidic residues" evidence="1">
    <location>
        <begin position="334"/>
        <end position="344"/>
    </location>
</feature>
<feature type="compositionally biased region" description="Low complexity" evidence="1">
    <location>
        <begin position="286"/>
        <end position="307"/>
    </location>
</feature>
<dbReference type="InterPro" id="IPR052449">
    <property type="entry name" value="STYX-Interacting_Phosphatase"/>
</dbReference>
<dbReference type="SUPFAM" id="SSF52799">
    <property type="entry name" value="(Phosphotyrosine protein) phosphatases II"/>
    <property type="match status" value="1"/>
</dbReference>
<dbReference type="PANTHER" id="PTHR46588">
    <property type="entry name" value="SERINE/THREONINE/TYROSINE-INTERACTING PROTEIN"/>
    <property type="match status" value="1"/>
</dbReference>
<keyword evidence="3" id="KW-1185">Reference proteome</keyword>
<dbReference type="GO" id="GO:0062026">
    <property type="term" value="P:negative regulation of SCF-dependent proteasomal ubiquitin-dependent catabolic process"/>
    <property type="evidence" value="ECO:0007669"/>
    <property type="project" value="TreeGrafter"/>
</dbReference>
<dbReference type="EMBL" id="PKSG01000313">
    <property type="protein sequence ID" value="POR36605.1"/>
    <property type="molecule type" value="Genomic_DNA"/>
</dbReference>
<dbReference type="OrthoDB" id="10252009at2759"/>
<feature type="compositionally biased region" description="Acidic residues" evidence="1">
    <location>
        <begin position="1"/>
        <end position="12"/>
    </location>
</feature>
<dbReference type="Proteomes" id="UP000237481">
    <property type="component" value="Unassembled WGS sequence"/>
</dbReference>
<feature type="region of interest" description="Disordered" evidence="1">
    <location>
        <begin position="1"/>
        <end position="33"/>
    </location>
</feature>
<dbReference type="GO" id="GO:0005654">
    <property type="term" value="C:nucleoplasm"/>
    <property type="evidence" value="ECO:0007669"/>
    <property type="project" value="TreeGrafter"/>
</dbReference>
<protein>
    <submittedName>
        <fullName evidence="2">Serine/threonine/tyrosine-interacting protein</fullName>
    </submittedName>
</protein>
<dbReference type="STRING" id="94208.A0A2S4L2E0"/>
<dbReference type="GO" id="GO:1990444">
    <property type="term" value="F:F-box domain binding"/>
    <property type="evidence" value="ECO:0007669"/>
    <property type="project" value="TreeGrafter"/>
</dbReference>
<dbReference type="InterPro" id="IPR029021">
    <property type="entry name" value="Prot-tyrosine_phosphatase-like"/>
</dbReference>
<dbReference type="Gene3D" id="3.90.190.10">
    <property type="entry name" value="Protein tyrosine phosphatase superfamily"/>
    <property type="match status" value="1"/>
</dbReference>
<evidence type="ECO:0000256" key="1">
    <source>
        <dbReference type="SAM" id="MobiDB-lite"/>
    </source>
</evidence>
<dbReference type="PANTHER" id="PTHR46588:SF1">
    <property type="entry name" value="SERINE_THREONINE_TYROSINE-INTERACTING PROTEIN"/>
    <property type="match status" value="1"/>
</dbReference>
<organism evidence="2 3">
    <name type="scientific">Tolypocladium paradoxum</name>
    <dbReference type="NCBI Taxonomy" id="94208"/>
    <lineage>
        <taxon>Eukaryota</taxon>
        <taxon>Fungi</taxon>
        <taxon>Dikarya</taxon>
        <taxon>Ascomycota</taxon>
        <taxon>Pezizomycotina</taxon>
        <taxon>Sordariomycetes</taxon>
        <taxon>Hypocreomycetidae</taxon>
        <taxon>Hypocreales</taxon>
        <taxon>Ophiocordycipitaceae</taxon>
        <taxon>Tolypocladium</taxon>
    </lineage>
</organism>
<reference evidence="2 3" key="1">
    <citation type="submission" date="2018-01" db="EMBL/GenBank/DDBJ databases">
        <title>Harnessing the power of phylogenomics to disentangle the directionality and signatures of interkingdom host jumping in the parasitic fungal genus Tolypocladium.</title>
        <authorList>
            <person name="Quandt C.A."/>
            <person name="Patterson W."/>
            <person name="Spatafora J.W."/>
        </authorList>
    </citation>
    <scope>NUCLEOTIDE SEQUENCE [LARGE SCALE GENOMIC DNA]</scope>
    <source>
        <strain evidence="2 3">NRBC 100945</strain>
    </source>
</reference>
<dbReference type="CDD" id="cd14498">
    <property type="entry name" value="DSP"/>
    <property type="match status" value="1"/>
</dbReference>